<protein>
    <recommendedName>
        <fullName evidence="3">DUF3168 domain-containing protein</fullName>
    </recommendedName>
</protein>
<comment type="caution">
    <text evidence="1">The sequence shown here is derived from an EMBL/GenBank/DDBJ whole genome shotgun (WGS) entry which is preliminary data.</text>
</comment>
<proteinExistence type="predicted"/>
<name>A0A5B0ELI9_9MICC</name>
<sequence>MVDPNTLADLLLAKLRSLPDIGARVYDGLVPERVPEAGGYIRPYIAFHAGLAADLPGERDLTGLVDVTVADWSPQTTVVGPDARICRIAAQQVTAALTNLPIGGGWLMPDPDAFRINTPLTDTQVTPARAYLPLQWRLITN</sequence>
<dbReference type="Proteomes" id="UP000323856">
    <property type="component" value="Unassembled WGS sequence"/>
</dbReference>
<evidence type="ECO:0000313" key="1">
    <source>
        <dbReference type="EMBL" id="KAA0979884.1"/>
    </source>
</evidence>
<organism evidence="1 2">
    <name type="scientific">Paeniglutamicibacter gangotriensis</name>
    <dbReference type="NCBI Taxonomy" id="254787"/>
    <lineage>
        <taxon>Bacteria</taxon>
        <taxon>Bacillati</taxon>
        <taxon>Actinomycetota</taxon>
        <taxon>Actinomycetes</taxon>
        <taxon>Micrococcales</taxon>
        <taxon>Micrococcaceae</taxon>
        <taxon>Paeniglutamicibacter</taxon>
    </lineage>
</organism>
<accession>A0A5B0ELI9</accession>
<dbReference type="RefSeq" id="WP_149618430.1">
    <property type="nucleotide sequence ID" value="NZ_VOBL01000001.1"/>
</dbReference>
<dbReference type="AlphaFoldDB" id="A0A5B0ELI9"/>
<dbReference type="EMBL" id="VOBL01000001">
    <property type="protein sequence ID" value="KAA0979884.1"/>
    <property type="molecule type" value="Genomic_DNA"/>
</dbReference>
<gene>
    <name evidence="1" type="ORF">FQ154_01620</name>
</gene>
<evidence type="ECO:0000313" key="2">
    <source>
        <dbReference type="Proteomes" id="UP000323856"/>
    </source>
</evidence>
<evidence type="ECO:0008006" key="3">
    <source>
        <dbReference type="Google" id="ProtNLM"/>
    </source>
</evidence>
<reference evidence="1 2" key="1">
    <citation type="submission" date="2019-07" db="EMBL/GenBank/DDBJ databases">
        <title>Analysis of the biochemical properties, biological activity and biotechnological potential of siderophores and biosurfactants produced by Antarctic psychrotolerant bacteria.</title>
        <authorList>
            <person name="Styczynski M."/>
            <person name="Krucon T."/>
            <person name="Decewicz P."/>
            <person name="Dziewit L."/>
        </authorList>
    </citation>
    <scope>NUCLEOTIDE SEQUENCE [LARGE SCALE GENOMIC DNA]</scope>
    <source>
        <strain evidence="1 2">ANT_H27</strain>
    </source>
</reference>
<dbReference type="OrthoDB" id="4944417at2"/>